<dbReference type="AlphaFoldDB" id="A0AAV7ULH9"/>
<dbReference type="Proteomes" id="UP001066276">
    <property type="component" value="Chromosome 3_1"/>
</dbReference>
<name>A0AAV7ULH9_PLEWA</name>
<evidence type="ECO:0000313" key="2">
    <source>
        <dbReference type="Proteomes" id="UP001066276"/>
    </source>
</evidence>
<reference evidence="1" key="1">
    <citation type="journal article" date="2022" name="bioRxiv">
        <title>Sequencing and chromosome-scale assembly of the giantPleurodeles waltlgenome.</title>
        <authorList>
            <person name="Brown T."/>
            <person name="Elewa A."/>
            <person name="Iarovenko S."/>
            <person name="Subramanian E."/>
            <person name="Araus A.J."/>
            <person name="Petzold A."/>
            <person name="Susuki M."/>
            <person name="Suzuki K.-i.T."/>
            <person name="Hayashi T."/>
            <person name="Toyoda A."/>
            <person name="Oliveira C."/>
            <person name="Osipova E."/>
            <person name="Leigh N.D."/>
            <person name="Simon A."/>
            <person name="Yun M.H."/>
        </authorList>
    </citation>
    <scope>NUCLEOTIDE SEQUENCE</scope>
    <source>
        <strain evidence="1">20211129_DDA</strain>
        <tissue evidence="1">Liver</tissue>
    </source>
</reference>
<protein>
    <submittedName>
        <fullName evidence="1">Uncharacterized protein</fullName>
    </submittedName>
</protein>
<evidence type="ECO:0000313" key="1">
    <source>
        <dbReference type="EMBL" id="KAJ1189541.1"/>
    </source>
</evidence>
<organism evidence="1 2">
    <name type="scientific">Pleurodeles waltl</name>
    <name type="common">Iberian ribbed newt</name>
    <dbReference type="NCBI Taxonomy" id="8319"/>
    <lineage>
        <taxon>Eukaryota</taxon>
        <taxon>Metazoa</taxon>
        <taxon>Chordata</taxon>
        <taxon>Craniata</taxon>
        <taxon>Vertebrata</taxon>
        <taxon>Euteleostomi</taxon>
        <taxon>Amphibia</taxon>
        <taxon>Batrachia</taxon>
        <taxon>Caudata</taxon>
        <taxon>Salamandroidea</taxon>
        <taxon>Salamandridae</taxon>
        <taxon>Pleurodelinae</taxon>
        <taxon>Pleurodeles</taxon>
    </lineage>
</organism>
<gene>
    <name evidence="1" type="ORF">NDU88_006286</name>
</gene>
<sequence length="93" mass="10036">MKACGRLRDKSACHHCDIQRPLFITMATKRSQIHNNTSAGVWDMQSGALTALTSVMSTAANEALVGMIPRTAALVSQAQNTFDLAHCIRFSAS</sequence>
<dbReference type="EMBL" id="JANPWB010000005">
    <property type="protein sequence ID" value="KAJ1189541.1"/>
    <property type="molecule type" value="Genomic_DNA"/>
</dbReference>
<accession>A0AAV7ULH9</accession>
<comment type="caution">
    <text evidence="1">The sequence shown here is derived from an EMBL/GenBank/DDBJ whole genome shotgun (WGS) entry which is preliminary data.</text>
</comment>
<proteinExistence type="predicted"/>
<keyword evidence="2" id="KW-1185">Reference proteome</keyword>